<proteinExistence type="predicted"/>
<protein>
    <submittedName>
        <fullName evidence="2">Uncharacterized protein</fullName>
    </submittedName>
</protein>
<feature type="region of interest" description="Disordered" evidence="1">
    <location>
        <begin position="92"/>
        <end position="114"/>
    </location>
</feature>
<comment type="caution">
    <text evidence="2">The sequence shown here is derived from an EMBL/GenBank/DDBJ whole genome shotgun (WGS) entry which is preliminary data.</text>
</comment>
<dbReference type="RefSeq" id="WP_171186676.1">
    <property type="nucleotide sequence ID" value="NZ_WTPX01000060.1"/>
</dbReference>
<gene>
    <name evidence="2" type="ORF">LzC2_21290</name>
</gene>
<accession>A0ABX1VD58</accession>
<evidence type="ECO:0000313" key="2">
    <source>
        <dbReference type="EMBL" id="NNJ26050.1"/>
    </source>
</evidence>
<keyword evidence="3" id="KW-1185">Reference proteome</keyword>
<reference evidence="2 3" key="1">
    <citation type="journal article" date="2020" name="Syst. Appl. Microbiol.">
        <title>Alienimonas chondri sp. nov., a novel planctomycete isolated from the biofilm of the red alga Chondrus crispus.</title>
        <authorList>
            <person name="Vitorino I."/>
            <person name="Albuquerque L."/>
            <person name="Wiegand S."/>
            <person name="Kallscheuer N."/>
            <person name="da Costa M.S."/>
            <person name="Lobo-da-Cunha A."/>
            <person name="Jogler C."/>
            <person name="Lage O.M."/>
        </authorList>
    </citation>
    <scope>NUCLEOTIDE SEQUENCE [LARGE SCALE GENOMIC DNA]</scope>
    <source>
        <strain evidence="2 3">LzC2</strain>
    </source>
</reference>
<dbReference type="Proteomes" id="UP000609651">
    <property type="component" value="Unassembled WGS sequence"/>
</dbReference>
<organism evidence="2 3">
    <name type="scientific">Alienimonas chondri</name>
    <dbReference type="NCBI Taxonomy" id="2681879"/>
    <lineage>
        <taxon>Bacteria</taxon>
        <taxon>Pseudomonadati</taxon>
        <taxon>Planctomycetota</taxon>
        <taxon>Planctomycetia</taxon>
        <taxon>Planctomycetales</taxon>
        <taxon>Planctomycetaceae</taxon>
        <taxon>Alienimonas</taxon>
    </lineage>
</organism>
<dbReference type="EMBL" id="WTPX01000060">
    <property type="protein sequence ID" value="NNJ26050.1"/>
    <property type="molecule type" value="Genomic_DNA"/>
</dbReference>
<evidence type="ECO:0000313" key="3">
    <source>
        <dbReference type="Proteomes" id="UP000609651"/>
    </source>
</evidence>
<name>A0ABX1VD58_9PLAN</name>
<sequence length="114" mass="11640">MSAPVLLPFVPPTPCGPVRAPSESLLGLLPGATENRRTAVKRRVGLCGAVSVRLSEESFSPAVGWFEQGSVELAADQLTGLKALLAAVPQAPSVRRPAPVSADGPDTLPFAAAG</sequence>
<evidence type="ECO:0000256" key="1">
    <source>
        <dbReference type="SAM" id="MobiDB-lite"/>
    </source>
</evidence>